<comment type="caution">
    <text evidence="1">The sequence shown here is derived from an EMBL/GenBank/DDBJ whole genome shotgun (WGS) entry which is preliminary data.</text>
</comment>
<dbReference type="Proteomes" id="UP000307702">
    <property type="component" value="Unassembled WGS sequence"/>
</dbReference>
<accession>A0A8H2JMK7</accession>
<proteinExistence type="predicted"/>
<evidence type="ECO:0000313" key="1">
    <source>
        <dbReference type="EMBL" id="TMM46852.1"/>
    </source>
</evidence>
<dbReference type="EMBL" id="SZVP01000002">
    <property type="protein sequence ID" value="TMM46852.1"/>
    <property type="molecule type" value="Genomic_DNA"/>
</dbReference>
<dbReference type="AlphaFoldDB" id="A0A8H2JMK7"/>
<name>A0A8H2JMK7_9GAMM</name>
<evidence type="ECO:0000313" key="2">
    <source>
        <dbReference type="Proteomes" id="UP000307702"/>
    </source>
</evidence>
<dbReference type="Pfam" id="PF00300">
    <property type="entry name" value="His_Phos_1"/>
    <property type="match status" value="1"/>
</dbReference>
<dbReference type="RefSeq" id="WP_138620613.1">
    <property type="nucleotide sequence ID" value="NZ_SZVP01000002.1"/>
</dbReference>
<protein>
    <submittedName>
        <fullName evidence="1">Phosphoglycerate mutase</fullName>
    </submittedName>
</protein>
<organism evidence="1 2">
    <name type="scientific">Colwellia ponticola</name>
    <dbReference type="NCBI Taxonomy" id="2304625"/>
    <lineage>
        <taxon>Bacteria</taxon>
        <taxon>Pseudomonadati</taxon>
        <taxon>Pseudomonadota</taxon>
        <taxon>Gammaproteobacteria</taxon>
        <taxon>Alteromonadales</taxon>
        <taxon>Colwelliaceae</taxon>
        <taxon>Colwellia</taxon>
    </lineage>
</organism>
<dbReference type="InterPro" id="IPR029033">
    <property type="entry name" value="His_PPase_superfam"/>
</dbReference>
<sequence>MIEIDLIRHVKVVGKPALYGCTDIAPIASENAGLLNRLLTQQQTNQAYQAVVCSPLSRCHTVAKQFASLCQLPLALSSDLQEMNFGCFDGVPFDDLVFDDLSADKQTFEENTVKENVFKKSTLKDTFTENKLPWSQLEAFFHAPAEIVLPGAETLSDFHQRVILAWNQLIAQQVAMVAKQKVTRVQAQESVQQSTLKPRRLLLIAHGGVIRMILAHILQLNWQQASWHQKLQLAHGSLSRVLISQPYQASHHDHQNFNQQFHQQVTSIAMPFLEGIQ</sequence>
<dbReference type="SUPFAM" id="SSF53254">
    <property type="entry name" value="Phosphoglycerate mutase-like"/>
    <property type="match status" value="1"/>
</dbReference>
<gene>
    <name evidence="1" type="ORF">FCS21_03480</name>
</gene>
<dbReference type="Gene3D" id="3.40.50.1240">
    <property type="entry name" value="Phosphoglycerate mutase-like"/>
    <property type="match status" value="1"/>
</dbReference>
<keyword evidence="2" id="KW-1185">Reference proteome</keyword>
<dbReference type="OrthoDB" id="9783269at2"/>
<dbReference type="InterPro" id="IPR013078">
    <property type="entry name" value="His_Pase_superF_clade-1"/>
</dbReference>
<reference evidence="1 2" key="1">
    <citation type="submission" date="2019-05" db="EMBL/GenBank/DDBJ databases">
        <title>Colwellia ponticola sp. nov., isolated from seawater.</title>
        <authorList>
            <person name="Yoon J.-H."/>
        </authorList>
    </citation>
    <scope>NUCLEOTIDE SEQUENCE [LARGE SCALE GENOMIC DNA]</scope>
    <source>
        <strain evidence="1 2">OISW-25</strain>
    </source>
</reference>